<proteinExistence type="inferred from homology"/>
<organism evidence="4 5">
    <name type="scientific">Donghicola mangrovi</name>
    <dbReference type="NCBI Taxonomy" id="2729614"/>
    <lineage>
        <taxon>Bacteria</taxon>
        <taxon>Pseudomonadati</taxon>
        <taxon>Pseudomonadota</taxon>
        <taxon>Alphaproteobacteria</taxon>
        <taxon>Rhodobacterales</taxon>
        <taxon>Roseobacteraceae</taxon>
        <taxon>Donghicola</taxon>
    </lineage>
</organism>
<protein>
    <submittedName>
        <fullName evidence="4">Siderophore-interacting protein</fullName>
    </submittedName>
</protein>
<dbReference type="Pfam" id="PF04954">
    <property type="entry name" value="SIP"/>
    <property type="match status" value="1"/>
</dbReference>
<dbReference type="PANTHER" id="PTHR30157:SF0">
    <property type="entry name" value="NADPH-DEPENDENT FERRIC-CHELATE REDUCTASE"/>
    <property type="match status" value="1"/>
</dbReference>
<dbReference type="GO" id="GO:0016491">
    <property type="term" value="F:oxidoreductase activity"/>
    <property type="evidence" value="ECO:0007669"/>
    <property type="project" value="InterPro"/>
</dbReference>
<gene>
    <name evidence="4" type="ORF">HJ536_19625</name>
</gene>
<dbReference type="CDD" id="cd06193">
    <property type="entry name" value="siderophore_interacting"/>
    <property type="match status" value="1"/>
</dbReference>
<feature type="domain" description="FAD-binding FR-type" evidence="3">
    <location>
        <begin position="37"/>
        <end position="141"/>
    </location>
</feature>
<feature type="compositionally biased region" description="Low complexity" evidence="2">
    <location>
        <begin position="11"/>
        <end position="27"/>
    </location>
</feature>
<reference evidence="4 5" key="1">
    <citation type="submission" date="2020-04" db="EMBL/GenBank/DDBJ databases">
        <title>Donghicola sp., a member of the Rhodobacteraceae family isolated from mangrove forest in Thailand.</title>
        <authorList>
            <person name="Charoenyingcharoen P."/>
            <person name="Yukphan P."/>
        </authorList>
    </citation>
    <scope>NUCLEOTIDE SEQUENCE [LARGE SCALE GENOMIC DNA]</scope>
    <source>
        <strain evidence="4 5">B5-SW-15</strain>
    </source>
</reference>
<dbReference type="InterPro" id="IPR017927">
    <property type="entry name" value="FAD-bd_FR_type"/>
</dbReference>
<dbReference type="InterPro" id="IPR039374">
    <property type="entry name" value="SIP_fam"/>
</dbReference>
<dbReference type="PROSITE" id="PS51384">
    <property type="entry name" value="FAD_FR"/>
    <property type="match status" value="1"/>
</dbReference>
<comment type="caution">
    <text evidence="4">The sequence shown here is derived from an EMBL/GenBank/DDBJ whole genome shotgun (WGS) entry which is preliminary data.</text>
</comment>
<dbReference type="SUPFAM" id="SSF63380">
    <property type="entry name" value="Riboflavin synthase domain-like"/>
    <property type="match status" value="1"/>
</dbReference>
<dbReference type="Pfam" id="PF08021">
    <property type="entry name" value="FAD_binding_9"/>
    <property type="match status" value="1"/>
</dbReference>
<evidence type="ECO:0000256" key="2">
    <source>
        <dbReference type="SAM" id="MobiDB-lite"/>
    </source>
</evidence>
<name>A0A850QF50_9RHOB</name>
<evidence type="ECO:0000256" key="1">
    <source>
        <dbReference type="ARBA" id="ARBA00035644"/>
    </source>
</evidence>
<dbReference type="Proteomes" id="UP000592216">
    <property type="component" value="Unassembled WGS sequence"/>
</dbReference>
<feature type="region of interest" description="Disordered" evidence="2">
    <location>
        <begin position="1"/>
        <end position="27"/>
    </location>
</feature>
<dbReference type="InterPro" id="IPR039261">
    <property type="entry name" value="FNR_nucleotide-bd"/>
</dbReference>
<evidence type="ECO:0000259" key="3">
    <source>
        <dbReference type="PROSITE" id="PS51384"/>
    </source>
</evidence>
<accession>A0A850QF50</accession>
<dbReference type="Gene3D" id="2.40.30.10">
    <property type="entry name" value="Translation factors"/>
    <property type="match status" value="1"/>
</dbReference>
<sequence>MVADQILGDIPASSPAQSSSPAPFDSAPVITRHKFETRRRALTVQSVDYLTPHMIRAVLHSPELSDFTSLGADDHIKLFFPGDGEKPQMRDYTPRAYDTDACKLTLDFAVHEAGPATAWATQAKVGDTLNIGGPRGSSVIAPVFDWYLLIGDETALPAIGRKAEELGQGVQVITLVAVPDAADEQTFDTKAAGTHHWVHRPVTQAADPASLLAAAQGITLPEGKGFIWIAAEAGVARALRDHFEERGHPKVWTKASGYWVKGSAATSDKSLS</sequence>
<dbReference type="Gene3D" id="3.40.50.80">
    <property type="entry name" value="Nucleotide-binding domain of ferredoxin-NADP reductase (FNR) module"/>
    <property type="match status" value="1"/>
</dbReference>
<evidence type="ECO:0000313" key="5">
    <source>
        <dbReference type="Proteomes" id="UP000592216"/>
    </source>
</evidence>
<dbReference type="InterPro" id="IPR017938">
    <property type="entry name" value="Riboflavin_synthase-like_b-brl"/>
</dbReference>
<comment type="similarity">
    <text evidence="1">Belongs to the SIP oxidoreductase family.</text>
</comment>
<dbReference type="InterPro" id="IPR007037">
    <property type="entry name" value="SIP_rossman_dom"/>
</dbReference>
<dbReference type="PANTHER" id="PTHR30157">
    <property type="entry name" value="FERRIC REDUCTASE, NADPH-DEPENDENT"/>
    <property type="match status" value="1"/>
</dbReference>
<evidence type="ECO:0000313" key="4">
    <source>
        <dbReference type="EMBL" id="NVO25568.1"/>
    </source>
</evidence>
<dbReference type="AlphaFoldDB" id="A0A850QF50"/>
<dbReference type="EMBL" id="JABCJE010000018">
    <property type="protein sequence ID" value="NVO25568.1"/>
    <property type="molecule type" value="Genomic_DNA"/>
</dbReference>
<dbReference type="InterPro" id="IPR013113">
    <property type="entry name" value="SIP_FAD-bd"/>
</dbReference>